<evidence type="ECO:0000256" key="2">
    <source>
        <dbReference type="ARBA" id="ARBA00005262"/>
    </source>
</evidence>
<evidence type="ECO:0000256" key="1">
    <source>
        <dbReference type="ARBA" id="ARBA00004651"/>
    </source>
</evidence>
<sequence length="205" mass="21987">VNFPRRLLEIFLVALRLGCTSFGGPIAHIGYFREEYVKRRLWLDEEEYADIVSLCHVLPGPTSSQVGITVGISRAGLAGGVIAWLGFTLPSAAVLILFALGVANAENLEESGWLHGLKLMSVAVVALAVWGMARAICVDRIRTTLAGLSAITILAVASPSVQIYVIFAGAIVGWVLLREKFAGVTSSRRFPISKQFGICSLIAFA</sequence>
<feature type="non-terminal residue" evidence="8">
    <location>
        <position position="1"/>
    </location>
</feature>
<comment type="similarity">
    <text evidence="2">Belongs to the chromate ion transporter (CHR) (TC 2.A.51) family.</text>
</comment>
<keyword evidence="6 7" id="KW-0472">Membrane</keyword>
<evidence type="ECO:0000256" key="3">
    <source>
        <dbReference type="ARBA" id="ARBA00022475"/>
    </source>
</evidence>
<protein>
    <recommendedName>
        <fullName evidence="9">Chromate transporter</fullName>
    </recommendedName>
</protein>
<reference evidence="8" key="1">
    <citation type="submission" date="2018-05" db="EMBL/GenBank/DDBJ databases">
        <authorList>
            <person name="Lanie J.A."/>
            <person name="Ng W.-L."/>
            <person name="Kazmierczak K.M."/>
            <person name="Andrzejewski T.M."/>
            <person name="Davidsen T.M."/>
            <person name="Wayne K.J."/>
            <person name="Tettelin H."/>
            <person name="Glass J.I."/>
            <person name="Rusch D."/>
            <person name="Podicherti R."/>
            <person name="Tsui H.-C.T."/>
            <person name="Winkler M.E."/>
        </authorList>
    </citation>
    <scope>NUCLEOTIDE SEQUENCE</scope>
</reference>
<keyword evidence="4 7" id="KW-0812">Transmembrane</keyword>
<evidence type="ECO:0000256" key="6">
    <source>
        <dbReference type="ARBA" id="ARBA00023136"/>
    </source>
</evidence>
<keyword evidence="5 7" id="KW-1133">Transmembrane helix</keyword>
<dbReference type="PANTHER" id="PTHR33567:SF3">
    <property type="entry name" value="CHROMATE ION TRANSPORTER (EUROFUNG)"/>
    <property type="match status" value="1"/>
</dbReference>
<comment type="subcellular location">
    <subcellularLocation>
        <location evidence="1">Cell membrane</location>
        <topology evidence="1">Multi-pass membrane protein</topology>
    </subcellularLocation>
</comment>
<feature type="transmembrane region" description="Helical" evidence="7">
    <location>
        <begin position="145"/>
        <end position="177"/>
    </location>
</feature>
<feature type="transmembrane region" description="Helical" evidence="7">
    <location>
        <begin position="113"/>
        <end position="133"/>
    </location>
</feature>
<dbReference type="GO" id="GO:0015109">
    <property type="term" value="F:chromate transmembrane transporter activity"/>
    <property type="evidence" value="ECO:0007669"/>
    <property type="project" value="InterPro"/>
</dbReference>
<dbReference type="EMBL" id="UINC01072259">
    <property type="protein sequence ID" value="SVC07758.1"/>
    <property type="molecule type" value="Genomic_DNA"/>
</dbReference>
<evidence type="ECO:0000256" key="5">
    <source>
        <dbReference type="ARBA" id="ARBA00022989"/>
    </source>
</evidence>
<feature type="non-terminal residue" evidence="8">
    <location>
        <position position="205"/>
    </location>
</feature>
<organism evidence="8">
    <name type="scientific">marine metagenome</name>
    <dbReference type="NCBI Taxonomy" id="408172"/>
    <lineage>
        <taxon>unclassified sequences</taxon>
        <taxon>metagenomes</taxon>
        <taxon>ecological metagenomes</taxon>
    </lineage>
</organism>
<keyword evidence="3" id="KW-1003">Cell membrane</keyword>
<evidence type="ECO:0008006" key="9">
    <source>
        <dbReference type="Google" id="ProtNLM"/>
    </source>
</evidence>
<dbReference type="PANTHER" id="PTHR33567">
    <property type="entry name" value="CHROMATE ION TRANSPORTER (EUROFUNG)"/>
    <property type="match status" value="1"/>
</dbReference>
<gene>
    <name evidence="8" type="ORF">METZ01_LOCUS260612</name>
</gene>
<evidence type="ECO:0000313" key="8">
    <source>
        <dbReference type="EMBL" id="SVC07758.1"/>
    </source>
</evidence>
<name>A0A382J7J2_9ZZZZ</name>
<feature type="transmembrane region" description="Helical" evidence="7">
    <location>
        <begin position="12"/>
        <end position="32"/>
    </location>
</feature>
<evidence type="ECO:0000256" key="7">
    <source>
        <dbReference type="SAM" id="Phobius"/>
    </source>
</evidence>
<dbReference type="GO" id="GO:0005886">
    <property type="term" value="C:plasma membrane"/>
    <property type="evidence" value="ECO:0007669"/>
    <property type="project" value="UniProtKB-SubCell"/>
</dbReference>
<dbReference type="Pfam" id="PF02417">
    <property type="entry name" value="Chromate_transp"/>
    <property type="match status" value="1"/>
</dbReference>
<proteinExistence type="inferred from homology"/>
<feature type="transmembrane region" description="Helical" evidence="7">
    <location>
        <begin position="81"/>
        <end position="101"/>
    </location>
</feature>
<accession>A0A382J7J2</accession>
<evidence type="ECO:0000256" key="4">
    <source>
        <dbReference type="ARBA" id="ARBA00022692"/>
    </source>
</evidence>
<dbReference type="AlphaFoldDB" id="A0A382J7J2"/>
<dbReference type="InterPro" id="IPR003370">
    <property type="entry name" value="Chromate_transpt"/>
</dbReference>